<feature type="chain" id="PRO_5004901124" evidence="2">
    <location>
        <begin position="25"/>
        <end position="507"/>
    </location>
</feature>
<dbReference type="InterPro" id="IPR002921">
    <property type="entry name" value="Fungal_lipase-type"/>
</dbReference>
<feature type="compositionally biased region" description="Polar residues" evidence="1">
    <location>
        <begin position="38"/>
        <end position="61"/>
    </location>
</feature>
<dbReference type="PANTHER" id="PTHR45856:SF24">
    <property type="entry name" value="FUNGAL LIPASE-LIKE DOMAIN-CONTAINING PROTEIN"/>
    <property type="match status" value="1"/>
</dbReference>
<feature type="region of interest" description="Disordered" evidence="1">
    <location>
        <begin position="33"/>
        <end position="87"/>
    </location>
</feature>
<proteinExistence type="predicted"/>
<evidence type="ECO:0000259" key="3">
    <source>
        <dbReference type="Pfam" id="PF01764"/>
    </source>
</evidence>
<dbReference type="Pfam" id="PF01764">
    <property type="entry name" value="Lipase_3"/>
    <property type="match status" value="1"/>
</dbReference>
<dbReference type="InterPro" id="IPR029058">
    <property type="entry name" value="AB_hydrolase_fold"/>
</dbReference>
<dbReference type="AlphaFoldDB" id="W7TUB0"/>
<feature type="signal peptide" evidence="2">
    <location>
        <begin position="1"/>
        <end position="24"/>
    </location>
</feature>
<dbReference type="Gene3D" id="3.40.50.1820">
    <property type="entry name" value="alpha/beta hydrolase"/>
    <property type="match status" value="1"/>
</dbReference>
<feature type="domain" description="Fungal lipase-type" evidence="3">
    <location>
        <begin position="257"/>
        <end position="372"/>
    </location>
</feature>
<dbReference type="CDD" id="cd00519">
    <property type="entry name" value="Lipase_3"/>
    <property type="match status" value="1"/>
</dbReference>
<dbReference type="SUPFAM" id="SSF53474">
    <property type="entry name" value="alpha/beta-Hydrolases"/>
    <property type="match status" value="1"/>
</dbReference>
<evidence type="ECO:0000256" key="1">
    <source>
        <dbReference type="SAM" id="MobiDB-lite"/>
    </source>
</evidence>
<protein>
    <submittedName>
        <fullName evidence="4">Lipase family protein</fullName>
    </submittedName>
</protein>
<dbReference type="Proteomes" id="UP000019335">
    <property type="component" value="Chromosome 7"/>
</dbReference>
<sequence>MHGPPSGRACLCLVVLYLIGTSLAIPDAPFPGAPAESAPSTGTSTSNIRGAPFQSSQTSPQDVGWTWPSWGDPWGTGGSTAQPTSINYSNYTRQHGTSTTSASEFPACSIQAALNEDGLICLAGSLWLALTQTLPPQLGWGSKIRPPVDPLRELPQPLEVLSMPLPALVPTEKVEAEKPTYYFLYRAIQNLYAAVGANARSRGTDSAQEPMLNLALPPAWTNQREYTLRWTGSLVAGVLQPQAPFAVSFTRDKEMLVVVRGTIYSAEWQRNFQYQHADPTETAAYRMPGGVHAGFFAVFKDLAEALVDDEIKRQAPSKVTFTGHSLGGSVGALLAFYTTHVLPRTQVELVSFGAPNVGDATFSSAFNARVRNRHLAFSGVGSEGDSYFIGDWISQVPCGAVTTCPLLTEMSSVDLNGSPSGQRQANESYSYTALGGSVPFTPAQMQNGRTWALRSDVAGFRYSPVAAHTCSYMCFTAPSVGDAYDQCVFTLELGSSVDMDKRCAINL</sequence>
<dbReference type="OrthoDB" id="426718at2759"/>
<comment type="caution">
    <text evidence="4">The sequence shown here is derived from an EMBL/GenBank/DDBJ whole genome shotgun (WGS) entry which is preliminary data.</text>
</comment>
<name>W7TUB0_9STRA</name>
<dbReference type="EMBL" id="AZIL01000520">
    <property type="protein sequence ID" value="EWM27098.1"/>
    <property type="molecule type" value="Genomic_DNA"/>
</dbReference>
<keyword evidence="5" id="KW-1185">Reference proteome</keyword>
<dbReference type="PANTHER" id="PTHR45856">
    <property type="entry name" value="ALPHA/BETA-HYDROLASES SUPERFAMILY PROTEIN"/>
    <property type="match status" value="1"/>
</dbReference>
<gene>
    <name evidence="4" type="ORF">Naga_100046g19</name>
</gene>
<dbReference type="GO" id="GO:0006629">
    <property type="term" value="P:lipid metabolic process"/>
    <property type="evidence" value="ECO:0007669"/>
    <property type="project" value="InterPro"/>
</dbReference>
<keyword evidence="2" id="KW-0732">Signal</keyword>
<evidence type="ECO:0000256" key="2">
    <source>
        <dbReference type="SAM" id="SignalP"/>
    </source>
</evidence>
<accession>W7TUB0</accession>
<organism evidence="4 5">
    <name type="scientific">Nannochloropsis gaditana</name>
    <dbReference type="NCBI Taxonomy" id="72520"/>
    <lineage>
        <taxon>Eukaryota</taxon>
        <taxon>Sar</taxon>
        <taxon>Stramenopiles</taxon>
        <taxon>Ochrophyta</taxon>
        <taxon>Eustigmatophyceae</taxon>
        <taxon>Eustigmatales</taxon>
        <taxon>Monodopsidaceae</taxon>
        <taxon>Nannochloropsis</taxon>
    </lineage>
</organism>
<dbReference type="InterPro" id="IPR051218">
    <property type="entry name" value="Sec_MonoDiacylglyc_Lipase"/>
</dbReference>
<reference evidence="4 5" key="1">
    <citation type="journal article" date="2014" name="Mol. Plant">
        <title>Chromosome Scale Genome Assembly and Transcriptome Profiling of Nannochloropsis gaditana in Nitrogen Depletion.</title>
        <authorList>
            <person name="Corteggiani Carpinelli E."/>
            <person name="Telatin A."/>
            <person name="Vitulo N."/>
            <person name="Forcato C."/>
            <person name="D'Angelo M."/>
            <person name="Schiavon R."/>
            <person name="Vezzi A."/>
            <person name="Giacometti G.M."/>
            <person name="Morosinotto T."/>
            <person name="Valle G."/>
        </authorList>
    </citation>
    <scope>NUCLEOTIDE SEQUENCE [LARGE SCALE GENOMIC DNA]</scope>
    <source>
        <strain evidence="4 5">B-31</strain>
    </source>
</reference>
<evidence type="ECO:0000313" key="5">
    <source>
        <dbReference type="Proteomes" id="UP000019335"/>
    </source>
</evidence>
<evidence type="ECO:0000313" key="4">
    <source>
        <dbReference type="EMBL" id="EWM27098.1"/>
    </source>
</evidence>